<dbReference type="EMBL" id="LGRX02015894">
    <property type="protein sequence ID" value="KAK3262885.1"/>
    <property type="molecule type" value="Genomic_DNA"/>
</dbReference>
<feature type="compositionally biased region" description="Low complexity" evidence="1">
    <location>
        <begin position="394"/>
        <end position="403"/>
    </location>
</feature>
<feature type="compositionally biased region" description="Polar residues" evidence="1">
    <location>
        <begin position="314"/>
        <end position="328"/>
    </location>
</feature>
<dbReference type="Pfam" id="PF02213">
    <property type="entry name" value="GYF"/>
    <property type="match status" value="1"/>
</dbReference>
<dbReference type="PANTHER" id="PTHR47471:SF1">
    <property type="entry name" value="PROTEIN ESSENTIAL FOR POTEXVIRUS ACCUMULATION 1"/>
    <property type="match status" value="1"/>
</dbReference>
<reference evidence="3 4" key="1">
    <citation type="journal article" date="2015" name="Genome Biol. Evol.">
        <title>Comparative Genomics of a Bacterivorous Green Alga Reveals Evolutionary Causalities and Consequences of Phago-Mixotrophic Mode of Nutrition.</title>
        <authorList>
            <person name="Burns J.A."/>
            <person name="Paasch A."/>
            <person name="Narechania A."/>
            <person name="Kim E."/>
        </authorList>
    </citation>
    <scope>NUCLEOTIDE SEQUENCE [LARGE SCALE GENOMIC DNA]</scope>
    <source>
        <strain evidence="3 4">PLY_AMNH</strain>
    </source>
</reference>
<keyword evidence="4" id="KW-1185">Reference proteome</keyword>
<feature type="compositionally biased region" description="Basic and acidic residues" evidence="1">
    <location>
        <begin position="263"/>
        <end position="302"/>
    </location>
</feature>
<feature type="region of interest" description="Disordered" evidence="1">
    <location>
        <begin position="394"/>
        <end position="413"/>
    </location>
</feature>
<feature type="compositionally biased region" description="Gly residues" evidence="1">
    <location>
        <begin position="252"/>
        <end position="262"/>
    </location>
</feature>
<evidence type="ECO:0000256" key="1">
    <source>
        <dbReference type="SAM" id="MobiDB-lite"/>
    </source>
</evidence>
<evidence type="ECO:0000259" key="2">
    <source>
        <dbReference type="PROSITE" id="PS50829"/>
    </source>
</evidence>
<feature type="domain" description="GYF" evidence="2">
    <location>
        <begin position="593"/>
        <end position="644"/>
    </location>
</feature>
<sequence length="1437" mass="150438">MEEPKLSPQWLLRSPTAPVSGATADVKHTSTSEIAKSSSAEIFGSKSSFEGQEPANTTDYASRSGKDRWGSNSSGVQGVDLKPGGFLGLAGIPGSSDWKGVGEGQGSDFSVGDEGPISLRPSHGPLYMGLPGQENPFGGGLGRGANRWREDERGHDGGNTGQRGWNNNKDAGDGYADNKRNFYSKGGPQRWGGNEGAEAVKPGWNRQGQQNVDQRWGRSPEEDRWMEKGNWGKGGEKWVNSTGDKWANNAGGQWGSATGGRGGDQHGGEGRRNSSDGRNSGDGRQNFYDRDNRSDRGHERWNGTHRPPPGISGTAGTSAQYVKGQPTQPGRVGFTMGRGRGLGARGPPPGGEFPGAGSYGSRASEEDDDGGMWDRFSGSNDAPTIGAHHRMAGGLQAQGAPAAPRRRRPPGAMPYRYSRQQLMEIHDALVASDSAPLPREVDPMSVPLKASEGRPDQPLYELLVESQTGGGAGHKPRSWGNRGGNNEEEEIPEWARDDADDGVASVLPSSSPAEQDSWLKAKLEKDGAGNDAADWASDTGEGTVDPEVVGGGHLPDPEVVGEGLLEQLLGTQFEGSAPPASGRESAQPPGFVQDAWVYQDPQGDTQGPFMRADIIEWYNGDFFPDNLPMKHTAAHPSTPFVPLAALLQSWHMGNTGTELFGMGPPGGAPDPRSDAMGSMWGGSRENGEPSLLQNLFNKGAGAGEPGGPEGRMPAGEDVLPWLQEAGGDASAAGIEDRMQSLGLALGGGGAQIPPVWGDAPPMPQQMGGLQTLEQIEAEMAQQMQAQAHPQGRMPGMHDMFGPGGPHGMQMPQGMQAHTLEEIEAQMQMQHMGGGMPPAATMPMQSQQAMWELQAQLQAQGAPMHMLAAQDPALAAVFGGPGGPMGEQMGMPPFMQGNPGAGQMPSDMPWMNEGGWPQPPQRQEHMSLQDIEAQLMQEMVPGHQPSQHPPEVQAPAWGLESAAPASNGMSLVDIQKEEEAKLTAAERAQAAARRAAAPAPAPVAGKAAWATGSAAPKSLLDIQREEAAAAAAAAAHGATRHMPPKAGGTAWKGGASGSGQSLRTIQQEEAAKVWGGQEPAAPIAVPPPVAPAVAAEEEGGKDSKSRRKRGKAGKATPLPTGAVEGDDAEVANGGGSMWGNPLPVPKASGAVKSLLQIQQEQLQTVGAALPAPQPIQQPKPGINAWAQAPAGPQSGMPAVVGPGAAAAPKGDGDDVGLFWDSLPQEAQAPEEVGFPSLAAMNAGAARPAWVTAPPTHSSVPYHHPPSTAAEYPTLGGKAGNSAAGSEKASGKSGSSKTTFRQWAESHMSSITGSTDTTLIDFLLTLPSDGEVMEYMGMYLGKSPNVTAYATEFIKRKRQLGVNPSQEAAIFSEVSSVPPGNTAQTQAWQPAATFNNNDDQWEKKKVKSKGKKAAVDPNLLGFQVQSNRIMRGEIDYGEQ</sequence>
<dbReference type="Gene3D" id="3.30.1490.40">
    <property type="match status" value="1"/>
</dbReference>
<feature type="region of interest" description="Disordered" evidence="1">
    <location>
        <begin position="1030"/>
        <end position="1062"/>
    </location>
</feature>
<name>A0AAE0FNE7_9CHLO</name>
<feature type="compositionally biased region" description="Polar residues" evidence="1">
    <location>
        <begin position="31"/>
        <end position="61"/>
    </location>
</feature>
<dbReference type="Proteomes" id="UP001190700">
    <property type="component" value="Unassembled WGS sequence"/>
</dbReference>
<gene>
    <name evidence="3" type="ORF">CYMTET_28286</name>
</gene>
<feature type="compositionally biased region" description="Basic and acidic residues" evidence="1">
    <location>
        <begin position="215"/>
        <end position="227"/>
    </location>
</feature>
<feature type="compositionally biased region" description="Basic and acidic residues" evidence="1">
    <location>
        <begin position="147"/>
        <end position="156"/>
    </location>
</feature>
<feature type="region of interest" description="Disordered" evidence="1">
    <location>
        <begin position="1"/>
        <end position="387"/>
    </location>
</feature>
<evidence type="ECO:0000313" key="4">
    <source>
        <dbReference type="Proteomes" id="UP001190700"/>
    </source>
</evidence>
<feature type="region of interest" description="Disordered" evidence="1">
    <location>
        <begin position="1254"/>
        <end position="1298"/>
    </location>
</feature>
<dbReference type="PROSITE" id="PS50829">
    <property type="entry name" value="GYF"/>
    <property type="match status" value="1"/>
</dbReference>
<comment type="caution">
    <text evidence="3">The sequence shown here is derived from an EMBL/GenBank/DDBJ whole genome shotgun (WGS) entry which is preliminary data.</text>
</comment>
<feature type="compositionally biased region" description="Basic and acidic residues" evidence="1">
    <location>
        <begin position="170"/>
        <end position="180"/>
    </location>
</feature>
<feature type="region of interest" description="Disordered" evidence="1">
    <location>
        <begin position="434"/>
        <end position="558"/>
    </location>
</feature>
<dbReference type="InterPro" id="IPR003169">
    <property type="entry name" value="GYF"/>
</dbReference>
<feature type="compositionally biased region" description="Basic and acidic residues" evidence="1">
    <location>
        <begin position="517"/>
        <end position="528"/>
    </location>
</feature>
<proteinExistence type="predicted"/>
<organism evidence="3 4">
    <name type="scientific">Cymbomonas tetramitiformis</name>
    <dbReference type="NCBI Taxonomy" id="36881"/>
    <lineage>
        <taxon>Eukaryota</taxon>
        <taxon>Viridiplantae</taxon>
        <taxon>Chlorophyta</taxon>
        <taxon>Pyramimonadophyceae</taxon>
        <taxon>Pyramimonadales</taxon>
        <taxon>Pyramimonadaceae</taxon>
        <taxon>Cymbomonas</taxon>
    </lineage>
</organism>
<dbReference type="SUPFAM" id="SSF55277">
    <property type="entry name" value="GYF domain"/>
    <property type="match status" value="1"/>
</dbReference>
<feature type="compositionally biased region" description="Low complexity" evidence="1">
    <location>
        <begin position="1278"/>
        <end position="1295"/>
    </location>
</feature>
<dbReference type="InterPro" id="IPR035445">
    <property type="entry name" value="GYF-like_dom_sf"/>
</dbReference>
<feature type="region of interest" description="Disordered" evidence="1">
    <location>
        <begin position="1091"/>
        <end position="1136"/>
    </location>
</feature>
<evidence type="ECO:0000313" key="3">
    <source>
        <dbReference type="EMBL" id="KAK3262885.1"/>
    </source>
</evidence>
<accession>A0AAE0FNE7</accession>
<protein>
    <recommendedName>
        <fullName evidence="2">GYF domain-containing protein</fullName>
    </recommendedName>
</protein>
<dbReference type="PANTHER" id="PTHR47471">
    <property type="entry name" value="GYF DOMAIN-CONTAINING PROTEIN"/>
    <property type="match status" value="1"/>
</dbReference>
<dbReference type="SMART" id="SM00444">
    <property type="entry name" value="GYF"/>
    <property type="match status" value="1"/>
</dbReference>